<organism evidence="6 7">
    <name type="scientific">Ephemerocybe angulata</name>
    <dbReference type="NCBI Taxonomy" id="980116"/>
    <lineage>
        <taxon>Eukaryota</taxon>
        <taxon>Fungi</taxon>
        <taxon>Dikarya</taxon>
        <taxon>Basidiomycota</taxon>
        <taxon>Agaricomycotina</taxon>
        <taxon>Agaricomycetes</taxon>
        <taxon>Agaricomycetidae</taxon>
        <taxon>Agaricales</taxon>
        <taxon>Agaricineae</taxon>
        <taxon>Psathyrellaceae</taxon>
        <taxon>Ephemerocybe</taxon>
    </lineage>
</organism>
<dbReference type="PROSITE" id="PS51925">
    <property type="entry name" value="SWIB_MDM2"/>
    <property type="match status" value="1"/>
</dbReference>
<dbReference type="Pfam" id="PF26291">
    <property type="entry name" value="SWIB_eIF2D"/>
    <property type="match status" value="1"/>
</dbReference>
<dbReference type="GO" id="GO:0003743">
    <property type="term" value="F:translation initiation factor activity"/>
    <property type="evidence" value="ECO:0007669"/>
    <property type="project" value="InterPro"/>
</dbReference>
<dbReference type="CDD" id="cd21156">
    <property type="entry name" value="PUA_eIF2d-like"/>
    <property type="match status" value="1"/>
</dbReference>
<dbReference type="CDD" id="cd11610">
    <property type="entry name" value="eIF2D_N"/>
    <property type="match status" value="1"/>
</dbReference>
<dbReference type="OrthoDB" id="199771at2759"/>
<sequence length="625" mass="67697">MFKKPLSNLKTSAPLRSSDRRKLKQRVIAAFNVQPEDGDVLVPDGIESVKFITHLEEPGVAYLSKEGDPLWFTIGKGSEDLIPTVYTLWKKDDLLPFLSTPSAVIPILTGGADLMIPGVVHHTPALPEGTLVGIRQYSRQDGKSYLSVPLAVGQMALPSDQLTSGGKEKGKAVLVSHVWKDYLWEMGSKPDVPDDKAVQIGSESDGPESSEAEPGSENEVEPRPAGDDSATPPPPSEIDGQGELPEPIPSEGISYTPQEVNDLLTKALLQSITASLGSAPPSTFPIPATLFYTNHILPSRPAFPTLVQAPSSHPEDAEKIHIDPQEINIKSSSNKSLTAFLKSMDKLSLLTLKQPQKHSQQSDSLVTSVNGKHPLVLGHVSFPTVRDIETKAAKKAAREEKSKMAEVSHELGIRELWKPHLVTVDLFKGLGGSPSSLYTPMEIRSLIFDYVVANDLVNKGDKGYVNLDSLLRPCLEVKSGGKSKGKEPQSDPGLADFIKRDELIKKVIAKMQNWYEIQPPGKDPVQKKGQLKPIQVVVKIRQGRKASTMITGFEPFVVVDAEEMAEDLRKVCAGATSVSPCVGKPAGSGFEVLVQGKQGPAVVEYLTGKGIPKRWIEVADLSGKK</sequence>
<evidence type="ECO:0000259" key="4">
    <source>
        <dbReference type="PROSITE" id="PS50296"/>
    </source>
</evidence>
<dbReference type="CDD" id="cd11608">
    <property type="entry name" value="eIF2D_C"/>
    <property type="match status" value="1"/>
</dbReference>
<dbReference type="InterPro" id="IPR048248">
    <property type="entry name" value="PUA_eIF2d-like"/>
</dbReference>
<dbReference type="PROSITE" id="PS50890">
    <property type="entry name" value="PUA"/>
    <property type="match status" value="1"/>
</dbReference>
<dbReference type="Pfam" id="PF17832">
    <property type="entry name" value="Pre-PUA"/>
    <property type="match status" value="1"/>
</dbReference>
<reference evidence="6 7" key="1">
    <citation type="journal article" date="2020" name="ISME J.">
        <title>Uncovering the hidden diversity of litter-decomposition mechanisms in mushroom-forming fungi.</title>
        <authorList>
            <person name="Floudas D."/>
            <person name="Bentzer J."/>
            <person name="Ahren D."/>
            <person name="Johansson T."/>
            <person name="Persson P."/>
            <person name="Tunlid A."/>
        </authorList>
    </citation>
    <scope>NUCLEOTIDE SEQUENCE [LARGE SCALE GENOMIC DNA]</scope>
    <source>
        <strain evidence="6 7">CBS 175.51</strain>
    </source>
</reference>
<dbReference type="InterPro" id="IPR058886">
    <property type="entry name" value="SWIB_eIF2D"/>
</dbReference>
<feature type="domain" description="DM2" evidence="5">
    <location>
        <begin position="415"/>
        <end position="510"/>
    </location>
</feature>
<dbReference type="InterPro" id="IPR036885">
    <property type="entry name" value="SWIB_MDM2_dom_sf"/>
</dbReference>
<evidence type="ECO:0000256" key="3">
    <source>
        <dbReference type="SAM" id="MobiDB-lite"/>
    </source>
</evidence>
<dbReference type="PANTHER" id="PTHR12217:SF4">
    <property type="entry name" value="EUKARYOTIC TRANSLATION INITIATION FACTOR 2D"/>
    <property type="match status" value="1"/>
</dbReference>
<keyword evidence="7" id="KW-1185">Reference proteome</keyword>
<dbReference type="InterPro" id="IPR057429">
    <property type="entry name" value="WH_eIF2D"/>
</dbReference>
<dbReference type="InterPro" id="IPR015947">
    <property type="entry name" value="PUA-like_sf"/>
</dbReference>
<dbReference type="Pfam" id="PF25304">
    <property type="entry name" value="WHD_eIF2D"/>
    <property type="match status" value="1"/>
</dbReference>
<feature type="domain" description="SUI1" evidence="4">
    <location>
        <begin position="534"/>
        <end position="610"/>
    </location>
</feature>
<evidence type="ECO:0000313" key="6">
    <source>
        <dbReference type="EMBL" id="KAF5325659.1"/>
    </source>
</evidence>
<dbReference type="Pfam" id="PF26292">
    <property type="entry name" value="PUA_elF2D"/>
    <property type="match status" value="1"/>
</dbReference>
<evidence type="ECO:0000259" key="5">
    <source>
        <dbReference type="PROSITE" id="PS51925"/>
    </source>
</evidence>
<dbReference type="GO" id="GO:0001731">
    <property type="term" value="P:formation of translation preinitiation complex"/>
    <property type="evidence" value="ECO:0007669"/>
    <property type="project" value="InterPro"/>
</dbReference>
<dbReference type="Pfam" id="PF01253">
    <property type="entry name" value="SUI1"/>
    <property type="match status" value="1"/>
</dbReference>
<evidence type="ECO:0008006" key="8">
    <source>
        <dbReference type="Google" id="ProtNLM"/>
    </source>
</evidence>
<keyword evidence="2" id="KW-0963">Cytoplasm</keyword>
<dbReference type="PROSITE" id="PS50296">
    <property type="entry name" value="SUI1"/>
    <property type="match status" value="1"/>
</dbReference>
<dbReference type="AlphaFoldDB" id="A0A8H5BM51"/>
<proteinExistence type="inferred from homology"/>
<dbReference type="Gene3D" id="3.30.780.10">
    <property type="entry name" value="SUI1-like domain"/>
    <property type="match status" value="1"/>
</dbReference>
<feature type="compositionally biased region" description="Acidic residues" evidence="3">
    <location>
        <begin position="205"/>
        <end position="219"/>
    </location>
</feature>
<dbReference type="SUPFAM" id="SSF88697">
    <property type="entry name" value="PUA domain-like"/>
    <property type="match status" value="1"/>
</dbReference>
<dbReference type="InterPro" id="IPR041366">
    <property type="entry name" value="Pre-PUA"/>
</dbReference>
<gene>
    <name evidence="6" type="ORF">D9611_000803</name>
</gene>
<dbReference type="InterPro" id="IPR039759">
    <property type="entry name" value="eIF2D_SUI1"/>
</dbReference>
<dbReference type="PANTHER" id="PTHR12217">
    <property type="entry name" value="EUKARYOTIC TRANSLATION INITIATION FACTOR 2D"/>
    <property type="match status" value="1"/>
</dbReference>
<dbReference type="Gene3D" id="3.10.400.20">
    <property type="match status" value="1"/>
</dbReference>
<evidence type="ECO:0000256" key="1">
    <source>
        <dbReference type="ARBA" id="ARBA00010359"/>
    </source>
</evidence>
<dbReference type="EMBL" id="JAACJK010000163">
    <property type="protein sequence ID" value="KAF5325659.1"/>
    <property type="molecule type" value="Genomic_DNA"/>
</dbReference>
<protein>
    <recommendedName>
        <fullName evidence="8">Eukaryotic translation initiation factor 2D</fullName>
    </recommendedName>
</protein>
<dbReference type="InterPro" id="IPR039757">
    <property type="entry name" value="EIF2D"/>
</dbReference>
<evidence type="ECO:0000313" key="7">
    <source>
        <dbReference type="Proteomes" id="UP000541558"/>
    </source>
</evidence>
<dbReference type="InterPro" id="IPR036877">
    <property type="entry name" value="SUI1_dom_sf"/>
</dbReference>
<dbReference type="InterPro" id="IPR048247">
    <property type="entry name" value="eIF2D_N"/>
</dbReference>
<dbReference type="SUPFAM" id="SSF55159">
    <property type="entry name" value="eIF1-like"/>
    <property type="match status" value="1"/>
</dbReference>
<name>A0A8H5BM51_9AGAR</name>
<comment type="caution">
    <text evidence="6">The sequence shown here is derived from an EMBL/GenBank/DDBJ whole genome shotgun (WGS) entry which is preliminary data.</text>
</comment>
<feature type="region of interest" description="Disordered" evidence="3">
    <location>
        <begin position="190"/>
        <end position="255"/>
    </location>
</feature>
<comment type="similarity">
    <text evidence="1">Belongs to the eIF2D family.</text>
</comment>
<dbReference type="SUPFAM" id="SSF47592">
    <property type="entry name" value="SWIB/MDM2 domain"/>
    <property type="match status" value="1"/>
</dbReference>
<accession>A0A8H5BM51</accession>
<dbReference type="Proteomes" id="UP000541558">
    <property type="component" value="Unassembled WGS sequence"/>
</dbReference>
<dbReference type="InterPro" id="IPR001950">
    <property type="entry name" value="SUI1"/>
</dbReference>
<evidence type="ECO:0000256" key="2">
    <source>
        <dbReference type="ARBA" id="ARBA00022490"/>
    </source>
</evidence>
<dbReference type="InterPro" id="IPR003121">
    <property type="entry name" value="SWIB_MDM2_domain"/>
</dbReference>